<dbReference type="EMBL" id="UFSO01000003">
    <property type="protein sequence ID" value="SSY80735.1"/>
    <property type="molecule type" value="Genomic_DNA"/>
</dbReference>
<dbReference type="CDD" id="cd00610">
    <property type="entry name" value="OAT_like"/>
    <property type="match status" value="1"/>
</dbReference>
<evidence type="ECO:0000313" key="9">
    <source>
        <dbReference type="Proteomes" id="UP000254209"/>
    </source>
</evidence>
<dbReference type="PANTHER" id="PTHR11986:SF113">
    <property type="entry name" value="SUCCINYLORNITHINE TRANSAMINASE"/>
    <property type="match status" value="1"/>
</dbReference>
<dbReference type="InterPro" id="IPR005814">
    <property type="entry name" value="Aminotrans_3"/>
</dbReference>
<dbReference type="InterPro" id="IPR049704">
    <property type="entry name" value="Aminotrans_3_PPA_site"/>
</dbReference>
<dbReference type="RefSeq" id="WP_034291005.1">
    <property type="nucleotide sequence ID" value="NZ_CP091519.2"/>
</dbReference>
<evidence type="ECO:0000256" key="7">
    <source>
        <dbReference type="HAMAP-Rule" id="MF_01107"/>
    </source>
</evidence>
<dbReference type="GO" id="GO:0030170">
    <property type="term" value="F:pyridoxal phosphate binding"/>
    <property type="evidence" value="ECO:0007669"/>
    <property type="project" value="InterPro"/>
</dbReference>
<dbReference type="OrthoDB" id="3398487at2"/>
<evidence type="ECO:0000256" key="3">
    <source>
        <dbReference type="ARBA" id="ARBA00022576"/>
    </source>
</evidence>
<keyword evidence="5 7" id="KW-0663">Pyridoxal phosphate</keyword>
<name>A0A376BVA9_9NEIS</name>
<evidence type="ECO:0000256" key="4">
    <source>
        <dbReference type="ARBA" id="ARBA00022679"/>
    </source>
</evidence>
<dbReference type="GO" id="GO:0006526">
    <property type="term" value="P:L-arginine biosynthetic process"/>
    <property type="evidence" value="ECO:0007669"/>
    <property type="project" value="UniProtKB-UniRule"/>
</dbReference>
<dbReference type="AlphaFoldDB" id="A0A376BVA9"/>
<dbReference type="Pfam" id="PF00202">
    <property type="entry name" value="Aminotran_3"/>
    <property type="match status" value="1"/>
</dbReference>
<keyword evidence="9" id="KW-1185">Reference proteome</keyword>
<dbReference type="InterPro" id="IPR004636">
    <property type="entry name" value="AcOrn/SuccOrn_fam"/>
</dbReference>
<comment type="catalytic activity">
    <reaction evidence="7">
        <text>N(2)-acetyl-L-ornithine + 2-oxoglutarate = N-acetyl-L-glutamate 5-semialdehyde + L-glutamate</text>
        <dbReference type="Rhea" id="RHEA:18049"/>
        <dbReference type="ChEBI" id="CHEBI:16810"/>
        <dbReference type="ChEBI" id="CHEBI:29123"/>
        <dbReference type="ChEBI" id="CHEBI:29985"/>
        <dbReference type="ChEBI" id="CHEBI:57805"/>
        <dbReference type="EC" id="2.6.1.11"/>
    </reaction>
</comment>
<dbReference type="EC" id="2.6.1.11" evidence="7"/>
<dbReference type="FunFam" id="3.40.640.10:FF:000004">
    <property type="entry name" value="Acetylornithine aminotransferase"/>
    <property type="match status" value="1"/>
</dbReference>
<evidence type="ECO:0000256" key="5">
    <source>
        <dbReference type="ARBA" id="ARBA00022898"/>
    </source>
</evidence>
<dbReference type="SUPFAM" id="SSF53383">
    <property type="entry name" value="PLP-dependent transferases"/>
    <property type="match status" value="1"/>
</dbReference>
<comment type="pathway">
    <text evidence="7">Amino-acid biosynthesis; L-arginine biosynthesis; N(2)-acetyl-L-ornithine from L-glutamate: step 4/4.</text>
</comment>
<keyword evidence="7" id="KW-0963">Cytoplasm</keyword>
<feature type="binding site" evidence="7">
    <location>
        <position position="129"/>
    </location>
    <ligand>
        <name>pyridoxal 5'-phosphate</name>
        <dbReference type="ChEBI" id="CHEBI:597326"/>
    </ligand>
</feature>
<proteinExistence type="inferred from homology"/>
<evidence type="ECO:0000256" key="6">
    <source>
        <dbReference type="ARBA" id="ARBA00049111"/>
    </source>
</evidence>
<sequence>MQNYLTPNFAFAPMLPERASGSHVWDENGKEYIDLSGGIAVNALGHCHPTLITALTEQAQKYWHVSNLYTTRPAQELAQKLVEHSFADKVFFANSGAEANEAALKLARKHARDHFGAEKSEIVACVNAFHGRTLFTVSVGGQPKYSQDFAPLPAGITHIPFNDVAALQAAVSDKTCAVIIEPIQGESGVLPATREFLQAAREVCDRFQAALILDEVQTGMGRTGTLFAYEQYGVSPDIVSAAKALGGGFPIGAMLTTDKFAPSLSLGSHGSTFGGNPLACAVANAAFDVINAPETLQNVQQQSANLQAALNQIGAEYGVFAEVRGMGLLVGAVLAADYANRAGDLVKLALQHGLMILQAGNHVVRFAPSLLLNDTDLHEGMTRLREAVREFVG</sequence>
<evidence type="ECO:0000256" key="1">
    <source>
        <dbReference type="ARBA" id="ARBA00004946"/>
    </source>
</evidence>
<dbReference type="GO" id="GO:0003992">
    <property type="term" value="F:N2-acetyl-L-ornithine:2-oxoglutarate 5-aminotransferase activity"/>
    <property type="evidence" value="ECO:0007669"/>
    <property type="project" value="UniProtKB-UniRule"/>
</dbReference>
<keyword evidence="3 7" id="KW-0032">Aminotransferase</keyword>
<dbReference type="InterPro" id="IPR015422">
    <property type="entry name" value="PyrdxlP-dep_Trfase_small"/>
</dbReference>
<dbReference type="NCBIfam" id="NF003468">
    <property type="entry name" value="PRK05093.1"/>
    <property type="match status" value="1"/>
</dbReference>
<dbReference type="NCBIfam" id="TIGR03246">
    <property type="entry name" value="arg_catab_astC"/>
    <property type="match status" value="1"/>
</dbReference>
<comment type="miscellaneous">
    <text evidence="7">May also have succinyldiaminopimelate aminotransferase activity, thus carrying out the corresponding step in lysine biosynthesis.</text>
</comment>
<organism evidence="8 9">
    <name type="scientific">Alysiella crassa</name>
    <dbReference type="NCBI Taxonomy" id="153491"/>
    <lineage>
        <taxon>Bacteria</taxon>
        <taxon>Pseudomonadati</taxon>
        <taxon>Pseudomonadota</taxon>
        <taxon>Betaproteobacteria</taxon>
        <taxon>Neisseriales</taxon>
        <taxon>Neisseriaceae</taxon>
        <taxon>Alysiella</taxon>
    </lineage>
</organism>
<evidence type="ECO:0000313" key="8">
    <source>
        <dbReference type="EMBL" id="SSY80735.1"/>
    </source>
</evidence>
<dbReference type="GO" id="GO:0042802">
    <property type="term" value="F:identical protein binding"/>
    <property type="evidence" value="ECO:0007669"/>
    <property type="project" value="TreeGrafter"/>
</dbReference>
<dbReference type="GO" id="GO:0045303">
    <property type="term" value="F:diaminobutyrate-2-oxoglutarate transaminase activity"/>
    <property type="evidence" value="ECO:0007669"/>
    <property type="project" value="UniProtKB-EC"/>
</dbReference>
<feature type="binding site" evidence="7">
    <location>
        <begin position="96"/>
        <end position="97"/>
    </location>
    <ligand>
        <name>pyridoxal 5'-phosphate</name>
        <dbReference type="ChEBI" id="CHEBI:597326"/>
    </ligand>
</feature>
<dbReference type="UniPathway" id="UPA00068">
    <property type="reaction ID" value="UER00109"/>
</dbReference>
<comment type="pathway">
    <text evidence="1">Amine and polyamine biosynthesis; ectoine biosynthesis; L-ectoine from L-aspartate 4-semialdehyde: step 1/3.</text>
</comment>
<comment type="subcellular location">
    <subcellularLocation>
        <location evidence="7">Cytoplasm</location>
    </subcellularLocation>
</comment>
<comment type="subunit">
    <text evidence="7">Homodimer.</text>
</comment>
<evidence type="ECO:0000256" key="2">
    <source>
        <dbReference type="ARBA" id="ARBA00022571"/>
    </source>
</evidence>
<dbReference type="InterPro" id="IPR017652">
    <property type="entry name" value="Ac/SucOrn_transaminase_bac"/>
</dbReference>
<dbReference type="PROSITE" id="PS00600">
    <property type="entry name" value="AA_TRANSFER_CLASS_3"/>
    <property type="match status" value="1"/>
</dbReference>
<dbReference type="GO" id="GO:0005737">
    <property type="term" value="C:cytoplasm"/>
    <property type="evidence" value="ECO:0007669"/>
    <property type="project" value="UniProtKB-SubCell"/>
</dbReference>
<dbReference type="NCBIfam" id="NF002325">
    <property type="entry name" value="PRK01278.1"/>
    <property type="match status" value="1"/>
</dbReference>
<dbReference type="HAMAP" id="MF_01107">
    <property type="entry name" value="ArgD_aminotrans_3"/>
    <property type="match status" value="1"/>
</dbReference>
<dbReference type="InterPro" id="IPR015421">
    <property type="entry name" value="PyrdxlP-dep_Trfase_major"/>
</dbReference>
<keyword evidence="4 7" id="KW-0808">Transferase</keyword>
<feature type="modified residue" description="N6-(pyridoxal phosphate)lysine" evidence="7">
    <location>
        <position position="243"/>
    </location>
</feature>
<feature type="binding site" evidence="7">
    <location>
        <begin position="214"/>
        <end position="217"/>
    </location>
    <ligand>
        <name>pyridoxal 5'-phosphate</name>
        <dbReference type="ChEBI" id="CHEBI:597326"/>
    </ligand>
</feature>
<dbReference type="InterPro" id="IPR015424">
    <property type="entry name" value="PyrdxlP-dep_Trfase"/>
</dbReference>
<accession>A0A376BVA9</accession>
<keyword evidence="2 7" id="KW-0055">Arginine biosynthesis</keyword>
<dbReference type="Gene3D" id="3.90.1150.10">
    <property type="entry name" value="Aspartate Aminotransferase, domain 1"/>
    <property type="match status" value="1"/>
</dbReference>
<dbReference type="Gene3D" id="3.40.640.10">
    <property type="entry name" value="Type I PLP-dependent aspartate aminotransferase-like (Major domain)"/>
    <property type="match status" value="1"/>
</dbReference>
<keyword evidence="7" id="KW-0028">Amino-acid biosynthesis</keyword>
<feature type="binding site" evidence="7">
    <location>
        <position position="132"/>
    </location>
    <ligand>
        <name>N(2)-acetyl-L-ornithine</name>
        <dbReference type="ChEBI" id="CHEBI:57805"/>
    </ligand>
</feature>
<feature type="binding site" evidence="7">
    <location>
        <position position="272"/>
    </location>
    <ligand>
        <name>pyridoxal 5'-phosphate</name>
        <dbReference type="ChEBI" id="CHEBI:597326"/>
    </ligand>
</feature>
<dbReference type="PANTHER" id="PTHR11986">
    <property type="entry name" value="AMINOTRANSFERASE CLASS III"/>
    <property type="match status" value="1"/>
</dbReference>
<dbReference type="InterPro" id="IPR050103">
    <property type="entry name" value="Class-III_PLP-dep_AT"/>
</dbReference>
<feature type="binding site" evidence="7">
    <location>
        <position position="271"/>
    </location>
    <ligand>
        <name>N(2)-acetyl-L-ornithine</name>
        <dbReference type="ChEBI" id="CHEBI:57805"/>
    </ligand>
</feature>
<reference evidence="8 9" key="1">
    <citation type="submission" date="2018-06" db="EMBL/GenBank/DDBJ databases">
        <authorList>
            <consortium name="Pathogen Informatics"/>
            <person name="Doyle S."/>
        </authorList>
    </citation>
    <scope>NUCLEOTIDE SEQUENCE [LARGE SCALE GENOMIC DNA]</scope>
    <source>
        <strain evidence="8 9">NCTC10283</strain>
    </source>
</reference>
<comment type="cofactor">
    <cofactor evidence="7">
        <name>pyridoxal 5'-phosphate</name>
        <dbReference type="ChEBI" id="CHEBI:597326"/>
    </cofactor>
    <text evidence="7">Binds 1 pyridoxal phosphate per subunit.</text>
</comment>
<dbReference type="NCBIfam" id="TIGR00707">
    <property type="entry name" value="argD"/>
    <property type="match status" value="1"/>
</dbReference>
<gene>
    <name evidence="8" type="primary">aruC</name>
    <name evidence="7" type="synonym">argD</name>
    <name evidence="8" type="ORF">NCTC10283_02296</name>
</gene>
<protein>
    <recommendedName>
        <fullName evidence="7">Acetylornithine aminotransferase</fullName>
        <shortName evidence="7">ACOAT</shortName>
        <ecNumber evidence="7">2.6.1.11</ecNumber>
    </recommendedName>
</protein>
<comment type="catalytic activity">
    <reaction evidence="6">
        <text>L-2,4-diaminobutanoate + 2-oxoglutarate = L-aspartate 4-semialdehyde + L-glutamate</text>
        <dbReference type="Rhea" id="RHEA:11160"/>
        <dbReference type="ChEBI" id="CHEBI:16810"/>
        <dbReference type="ChEBI" id="CHEBI:29985"/>
        <dbReference type="ChEBI" id="CHEBI:58761"/>
        <dbReference type="ChEBI" id="CHEBI:537519"/>
        <dbReference type="EC" id="2.6.1.76"/>
    </reaction>
</comment>
<dbReference type="Proteomes" id="UP000254209">
    <property type="component" value="Unassembled WGS sequence"/>
</dbReference>
<dbReference type="STRING" id="1120980.GCA_000745955_00316"/>
<comment type="similarity">
    <text evidence="7">Belongs to the class-III pyridoxal-phosphate-dependent aminotransferase family. ArgD subfamily.</text>
</comment>
<dbReference type="PIRSF" id="PIRSF000521">
    <property type="entry name" value="Transaminase_4ab_Lys_Orn"/>
    <property type="match status" value="1"/>
</dbReference>